<dbReference type="GO" id="GO:0006635">
    <property type="term" value="P:fatty acid beta-oxidation"/>
    <property type="evidence" value="ECO:0007669"/>
    <property type="project" value="TreeGrafter"/>
</dbReference>
<organism evidence="3 4">
    <name type="scientific">Candidatus Accumulibacter aalborgensis</name>
    <dbReference type="NCBI Taxonomy" id="1860102"/>
    <lineage>
        <taxon>Bacteria</taxon>
        <taxon>Pseudomonadati</taxon>
        <taxon>Pseudomonadota</taxon>
        <taxon>Betaproteobacteria</taxon>
        <taxon>Candidatus Accumulibacter</taxon>
    </lineage>
</organism>
<evidence type="ECO:0000256" key="2">
    <source>
        <dbReference type="ARBA" id="ARBA00023239"/>
    </source>
</evidence>
<dbReference type="EC" id="4.2.1.55" evidence="3"/>
<dbReference type="GO" id="GO:0016829">
    <property type="term" value="F:lyase activity"/>
    <property type="evidence" value="ECO:0007669"/>
    <property type="project" value="UniProtKB-KW"/>
</dbReference>
<dbReference type="EMBL" id="FLQX01000167">
    <property type="protein sequence ID" value="SBT10077.1"/>
    <property type="molecule type" value="Genomic_DNA"/>
</dbReference>
<dbReference type="InterPro" id="IPR029045">
    <property type="entry name" value="ClpP/crotonase-like_dom_sf"/>
</dbReference>
<dbReference type="SUPFAM" id="SSF52096">
    <property type="entry name" value="ClpP/crotonase"/>
    <property type="match status" value="1"/>
</dbReference>
<evidence type="ECO:0000313" key="3">
    <source>
        <dbReference type="EMBL" id="SBT10077.1"/>
    </source>
</evidence>
<evidence type="ECO:0000313" key="4">
    <source>
        <dbReference type="Proteomes" id="UP000199169"/>
    </source>
</evidence>
<gene>
    <name evidence="3" type="primary">crt</name>
    <name evidence="3" type="ORF">ACCAA_860002</name>
</gene>
<keyword evidence="2 3" id="KW-0456">Lyase</keyword>
<dbReference type="STRING" id="1860102.ACCAA_860002"/>
<name>A0A1A8XZG6_9PROT</name>
<dbReference type="InterPro" id="IPR001753">
    <property type="entry name" value="Enoyl-CoA_hydra/iso"/>
</dbReference>
<proteinExistence type="inferred from homology"/>
<dbReference type="PANTHER" id="PTHR11941">
    <property type="entry name" value="ENOYL-COA HYDRATASE-RELATED"/>
    <property type="match status" value="1"/>
</dbReference>
<keyword evidence="4" id="KW-1185">Reference proteome</keyword>
<dbReference type="FunFam" id="3.90.226.10:FF:000009">
    <property type="entry name" value="Carnitinyl-CoA dehydratase"/>
    <property type="match status" value="1"/>
</dbReference>
<dbReference type="Gene3D" id="3.90.226.10">
    <property type="entry name" value="2-enoyl-CoA Hydratase, Chain A, domain 1"/>
    <property type="match status" value="1"/>
</dbReference>
<dbReference type="RefSeq" id="WP_186409181.1">
    <property type="nucleotide sequence ID" value="NZ_FLQX01000167.1"/>
</dbReference>
<dbReference type="AlphaFoldDB" id="A0A1A8XZG6"/>
<dbReference type="Pfam" id="PF00378">
    <property type="entry name" value="ECH_1"/>
    <property type="match status" value="1"/>
</dbReference>
<dbReference type="Proteomes" id="UP000199169">
    <property type="component" value="Unassembled WGS sequence"/>
</dbReference>
<dbReference type="PANTHER" id="PTHR11941:SF54">
    <property type="entry name" value="ENOYL-COA HYDRATASE, MITOCHONDRIAL"/>
    <property type="match status" value="1"/>
</dbReference>
<sequence length="261" mass="27528">MSDSTIVLYEQRAGVAVLTLNRPEALNALNLAVLQRLAALLETLRSDDTVRAVIITGSGTRAFCAGADIRHLSAASPLAVREFASLAVEVNRRIETLGKPVIAAINGAALGGGLELAESCLLRIAVRGASLGHPEVKIGAVAGFGGTTRLPRLVGRGRAAEMLLRGRAVDAGEALHIGLVNSVTDADRLLEEAQSFVADILAQSPMAVRLTWEAMHRGLNLSLEESAQLGADYFGLVAASDDFRIGTAAFLDKQRPQWSGR</sequence>
<evidence type="ECO:0000256" key="1">
    <source>
        <dbReference type="ARBA" id="ARBA00005254"/>
    </source>
</evidence>
<dbReference type="CDD" id="cd06558">
    <property type="entry name" value="crotonase-like"/>
    <property type="match status" value="1"/>
</dbReference>
<comment type="similarity">
    <text evidence="1">Belongs to the enoyl-CoA hydratase/isomerase family.</text>
</comment>
<reference evidence="3 4" key="1">
    <citation type="submission" date="2016-06" db="EMBL/GenBank/DDBJ databases">
        <authorList>
            <person name="Kjaerup R.B."/>
            <person name="Dalgaard T.S."/>
            <person name="Juul-Madsen H.R."/>
        </authorList>
    </citation>
    <scope>NUCLEOTIDE SEQUENCE [LARGE SCALE GENOMIC DNA]</scope>
    <source>
        <strain evidence="3">3</strain>
    </source>
</reference>
<accession>A0A1A8XZG6</accession>
<protein>
    <submittedName>
        <fullName evidence="3">3-hydroxybutyryl-CoA dehydratase</fullName>
        <ecNumber evidence="3">4.2.1.55</ecNumber>
    </submittedName>
</protein>